<feature type="region of interest" description="Disordered" evidence="1">
    <location>
        <begin position="1"/>
        <end position="29"/>
    </location>
</feature>
<organism evidence="2 3">
    <name type="scientific">Nannochloropsis salina CCMP1776</name>
    <dbReference type="NCBI Taxonomy" id="1027361"/>
    <lineage>
        <taxon>Eukaryota</taxon>
        <taxon>Sar</taxon>
        <taxon>Stramenopiles</taxon>
        <taxon>Ochrophyta</taxon>
        <taxon>Eustigmatophyceae</taxon>
        <taxon>Eustigmatales</taxon>
        <taxon>Monodopsidaceae</taxon>
        <taxon>Microchloropsis</taxon>
        <taxon>Microchloropsis salina</taxon>
    </lineage>
</organism>
<feature type="region of interest" description="Disordered" evidence="1">
    <location>
        <begin position="87"/>
        <end position="106"/>
    </location>
</feature>
<comment type="caution">
    <text evidence="2">The sequence shown here is derived from an EMBL/GenBank/DDBJ whole genome shotgun (WGS) entry which is preliminary data.</text>
</comment>
<evidence type="ECO:0000313" key="2">
    <source>
        <dbReference type="EMBL" id="TFJ84389.1"/>
    </source>
</evidence>
<dbReference type="Proteomes" id="UP000355283">
    <property type="component" value="Unassembled WGS sequence"/>
</dbReference>
<name>A0A4D9D738_9STRA</name>
<protein>
    <submittedName>
        <fullName evidence="2">Uncharacterized protein</fullName>
    </submittedName>
</protein>
<reference evidence="2 3" key="1">
    <citation type="submission" date="2019-01" db="EMBL/GenBank/DDBJ databases">
        <title>Nuclear Genome Assembly of the Microalgal Biofuel strain Nannochloropsis salina CCMP1776.</title>
        <authorList>
            <person name="Hovde B."/>
        </authorList>
    </citation>
    <scope>NUCLEOTIDE SEQUENCE [LARGE SCALE GENOMIC DNA]</scope>
    <source>
        <strain evidence="2 3">CCMP1776</strain>
    </source>
</reference>
<dbReference type="EMBL" id="SDOX01000019">
    <property type="protein sequence ID" value="TFJ84389.1"/>
    <property type="molecule type" value="Genomic_DNA"/>
</dbReference>
<keyword evidence="3" id="KW-1185">Reference proteome</keyword>
<evidence type="ECO:0000313" key="3">
    <source>
        <dbReference type="Proteomes" id="UP000355283"/>
    </source>
</evidence>
<proteinExistence type="predicted"/>
<dbReference type="AlphaFoldDB" id="A0A4D9D738"/>
<gene>
    <name evidence="2" type="ORF">NSK_004375</name>
</gene>
<feature type="compositionally biased region" description="Polar residues" evidence="1">
    <location>
        <begin position="89"/>
        <end position="106"/>
    </location>
</feature>
<accession>A0A4D9D738</accession>
<evidence type="ECO:0000256" key="1">
    <source>
        <dbReference type="SAM" id="MobiDB-lite"/>
    </source>
</evidence>
<sequence length="106" mass="11992">MSDAKLSRKLSRTSDEPYLYESYSKDNEDGKYTKTDCLRLAKTLTDLSQVPAPCKEVVQNEQAMRKAFEGATVTDRARHAIAARKGTISHHQLQRRLTSTSETMAR</sequence>